<dbReference type="InterPro" id="IPR034746">
    <property type="entry name" value="POTRA"/>
</dbReference>
<dbReference type="PANTHER" id="PTHR12815">
    <property type="entry name" value="SORTING AND ASSEMBLY MACHINERY SAMM50 PROTEIN FAMILY MEMBER"/>
    <property type="match status" value="1"/>
</dbReference>
<keyword evidence="7" id="KW-0998">Cell outer membrane</keyword>
<feature type="domain" description="POTRA" evidence="10">
    <location>
        <begin position="237"/>
        <end position="313"/>
    </location>
</feature>
<evidence type="ECO:0000256" key="8">
    <source>
        <dbReference type="NCBIfam" id="TIGR03303"/>
    </source>
</evidence>
<dbReference type="GO" id="GO:0071709">
    <property type="term" value="P:membrane assembly"/>
    <property type="evidence" value="ECO:0007669"/>
    <property type="project" value="InterPro"/>
</dbReference>
<dbReference type="Pfam" id="PF07244">
    <property type="entry name" value="POTRA"/>
    <property type="match status" value="5"/>
</dbReference>
<feature type="chain" id="PRO_5003947617" description="Outer membrane protein assembly factor BamA" evidence="9">
    <location>
        <begin position="29"/>
        <end position="904"/>
    </location>
</feature>
<evidence type="ECO:0000313" key="12">
    <source>
        <dbReference type="Proteomes" id="UP000010808"/>
    </source>
</evidence>
<dbReference type="InterPro" id="IPR023707">
    <property type="entry name" value="OM_assembly_BamA"/>
</dbReference>
<dbReference type="PATRIC" id="fig|1121451.3.peg.46"/>
<dbReference type="Proteomes" id="UP000010808">
    <property type="component" value="Chromosome"/>
</dbReference>
<dbReference type="eggNOG" id="COG4775">
    <property type="taxonomic scope" value="Bacteria"/>
</dbReference>
<keyword evidence="6" id="KW-0472">Membrane</keyword>
<dbReference type="EMBL" id="FO203522">
    <property type="protein sequence ID" value="CCO22038.1"/>
    <property type="molecule type" value="Genomic_DNA"/>
</dbReference>
<evidence type="ECO:0000256" key="2">
    <source>
        <dbReference type="ARBA" id="ARBA00022452"/>
    </source>
</evidence>
<dbReference type="InterPro" id="IPR010827">
    <property type="entry name" value="BamA/TamA_POTRA"/>
</dbReference>
<dbReference type="PANTHER" id="PTHR12815:SF47">
    <property type="entry name" value="TRANSLOCATION AND ASSEMBLY MODULE SUBUNIT TAMA"/>
    <property type="match status" value="1"/>
</dbReference>
<keyword evidence="2" id="KW-1134">Transmembrane beta strand</keyword>
<accession>L0R5S8</accession>
<keyword evidence="4 9" id="KW-0732">Signal</keyword>
<dbReference type="PROSITE" id="PS51779">
    <property type="entry name" value="POTRA"/>
    <property type="match status" value="4"/>
</dbReference>
<dbReference type="AlphaFoldDB" id="L0R5S8"/>
<dbReference type="Pfam" id="PF01103">
    <property type="entry name" value="Omp85"/>
    <property type="match status" value="1"/>
</dbReference>
<keyword evidence="3" id="KW-0812">Transmembrane</keyword>
<feature type="domain" description="POTRA" evidence="10">
    <location>
        <begin position="490"/>
        <end position="563"/>
    </location>
</feature>
<dbReference type="OrthoDB" id="9803054at2"/>
<gene>
    <name evidence="11" type="ORF">DESAM_10057</name>
</gene>
<evidence type="ECO:0000256" key="4">
    <source>
        <dbReference type="ARBA" id="ARBA00022729"/>
    </source>
</evidence>
<evidence type="ECO:0000256" key="1">
    <source>
        <dbReference type="ARBA" id="ARBA00004370"/>
    </source>
</evidence>
<dbReference type="RefSeq" id="WP_015334648.1">
    <property type="nucleotide sequence ID" value="NC_020055.1"/>
</dbReference>
<dbReference type="KEGG" id="dhy:DESAM_10057"/>
<name>L0R5S8_9BACT</name>
<organism evidence="11 12">
    <name type="scientific">Maridesulfovibrio hydrothermalis AM13 = DSM 14728</name>
    <dbReference type="NCBI Taxonomy" id="1121451"/>
    <lineage>
        <taxon>Bacteria</taxon>
        <taxon>Pseudomonadati</taxon>
        <taxon>Thermodesulfobacteriota</taxon>
        <taxon>Desulfovibrionia</taxon>
        <taxon>Desulfovibrionales</taxon>
        <taxon>Desulfovibrionaceae</taxon>
        <taxon>Maridesulfovibrio</taxon>
    </lineage>
</organism>
<evidence type="ECO:0000313" key="11">
    <source>
        <dbReference type="EMBL" id="CCO22038.1"/>
    </source>
</evidence>
<evidence type="ECO:0000256" key="7">
    <source>
        <dbReference type="ARBA" id="ARBA00023237"/>
    </source>
</evidence>
<comment type="subcellular location">
    <subcellularLocation>
        <location evidence="1">Membrane</location>
    </subcellularLocation>
</comment>
<evidence type="ECO:0000256" key="9">
    <source>
        <dbReference type="SAM" id="SignalP"/>
    </source>
</evidence>
<keyword evidence="12" id="KW-1185">Reference proteome</keyword>
<sequence>MPRTRILFLLIAATLAFMLNFGAGKAQADEASSIILAVLPFEVNADADTQYLKDSLPTLLSDRLREAGFRVVNQKRVMELVDEQGYEFLNIQSAKDMALLAGAGYSVYGSFSQIGEDLSIDVRLVEAFGIKPAVPLFVSKKGLINLLPAVDELVSKMKLELLSQDKIVEVDVRGVKVLDKDVIMMRTNIKTGDIYTPSKINADLKNIYALGYFDDVKVMVSDIPGGKKIVFDVKEKPRIQAISVKGSDALDSEDILAAVNTKKGAVLNPRVLSDDLNTVREMYRKEGYYNAKIDYNLEGEGSQARLNLNINEGKKLYIEGIIIEGAKQLDADEIRAQLALTERGWLSWFTKTGVLKEELLERDASAILAYYGNRGFIDAKVGEPEVEIKDDGIYVTFKVAEGDRYKVGSVAFRGDLIVKKSKLRELTAADDMADGGEYLDRSVLREDMKAISDYYSNYGYAYAEANIQFDQDTINKTVGITFMISKRQKVHIRRVIIQGNSKTRNNVILREMRLADGDQFSGSKLQRSIVRLNKLDYFSEVDIEPIPTGDPGEMDLKVKVKDKNTGMVSGGIGYSTSDSVFVSAKITERNLFGRGWDFGLSGGWSSKTISYGVNFYNPRVNDTLWGAGGQTYWRNEDFDDYDKQTIGGAVEASYPLGEYTNFFTNYRLDNYLISDVSTTAAKEIKDIEGYNWSSVVTAGLKRDTTNKAFNPSTGTLNTLTVEMGGGILMGDDSYVKYTYDSNYFTPVFWDLVFHWKGSLGFIHDNFGDGDIPVFERFYLGGINNVRGYSSREISPRDSVSGDRTGGNKMMFMNFELLFPINEEFGLVGVTFFDIGNAWDDGQSFFHDTKQADGSSLFLGLYKSIGAGIRWFSPMGPIRVEYGYGLDDLKDSGRHKIEFSMGQFF</sequence>
<dbReference type="Gene3D" id="2.40.160.50">
    <property type="entry name" value="membrane protein fhac: a member of the omp85/tpsb transporter family"/>
    <property type="match status" value="1"/>
</dbReference>
<dbReference type="InterPro" id="IPR000184">
    <property type="entry name" value="Bac_surfAg_D15"/>
</dbReference>
<evidence type="ECO:0000256" key="6">
    <source>
        <dbReference type="ARBA" id="ARBA00023136"/>
    </source>
</evidence>
<protein>
    <recommendedName>
        <fullName evidence="8">Outer membrane protein assembly factor BamA</fullName>
    </recommendedName>
</protein>
<feature type="domain" description="POTRA" evidence="10">
    <location>
        <begin position="316"/>
        <end position="402"/>
    </location>
</feature>
<feature type="domain" description="POTRA" evidence="10">
    <location>
        <begin position="165"/>
        <end position="236"/>
    </location>
</feature>
<evidence type="ECO:0000256" key="3">
    <source>
        <dbReference type="ARBA" id="ARBA00022692"/>
    </source>
</evidence>
<dbReference type="GO" id="GO:0009279">
    <property type="term" value="C:cell outer membrane"/>
    <property type="evidence" value="ECO:0007669"/>
    <property type="project" value="UniProtKB-UniRule"/>
</dbReference>
<evidence type="ECO:0000259" key="10">
    <source>
        <dbReference type="PROSITE" id="PS51779"/>
    </source>
</evidence>
<dbReference type="HOGENOM" id="CLU_007664_1_1_7"/>
<dbReference type="Gene3D" id="3.10.20.310">
    <property type="entry name" value="membrane protein fhac"/>
    <property type="match status" value="5"/>
</dbReference>
<evidence type="ECO:0000256" key="5">
    <source>
        <dbReference type="ARBA" id="ARBA00022737"/>
    </source>
</evidence>
<reference evidence="11 12" key="1">
    <citation type="submission" date="2012-10" db="EMBL/GenBank/DDBJ databases">
        <authorList>
            <person name="Genoscope - CEA"/>
        </authorList>
    </citation>
    <scope>NUCLEOTIDE SEQUENCE [LARGE SCALE GENOMIC DNA]</scope>
    <source>
        <strain evidence="12">AM13 / DSM 14728</strain>
    </source>
</reference>
<dbReference type="NCBIfam" id="TIGR03303">
    <property type="entry name" value="OM_YaeT"/>
    <property type="match status" value="1"/>
</dbReference>
<dbReference type="InterPro" id="IPR039910">
    <property type="entry name" value="D15-like"/>
</dbReference>
<dbReference type="STRING" id="1121451.DESAM_10057"/>
<dbReference type="PIRSF" id="PIRSF006076">
    <property type="entry name" value="OM_assembly_OMP85"/>
    <property type="match status" value="1"/>
</dbReference>
<feature type="signal peptide" evidence="9">
    <location>
        <begin position="1"/>
        <end position="28"/>
    </location>
</feature>
<keyword evidence="5" id="KW-0677">Repeat</keyword>
<proteinExistence type="predicted"/>